<dbReference type="EMBL" id="JACAZH010000033">
    <property type="protein sequence ID" value="KAF7337726.1"/>
    <property type="molecule type" value="Genomic_DNA"/>
</dbReference>
<dbReference type="Proteomes" id="UP000623467">
    <property type="component" value="Unassembled WGS sequence"/>
</dbReference>
<proteinExistence type="predicted"/>
<name>A0A8H6XBY4_9AGAR</name>
<protein>
    <recommendedName>
        <fullName evidence="3">F-box domain-containing protein</fullName>
    </recommendedName>
</protein>
<accession>A0A8H6XBY4</accession>
<evidence type="ECO:0008006" key="3">
    <source>
        <dbReference type="Google" id="ProtNLM"/>
    </source>
</evidence>
<dbReference type="AlphaFoldDB" id="A0A8H6XBY4"/>
<comment type="caution">
    <text evidence="1">The sequence shown here is derived from an EMBL/GenBank/DDBJ whole genome shotgun (WGS) entry which is preliminary data.</text>
</comment>
<keyword evidence="2" id="KW-1185">Reference proteome</keyword>
<gene>
    <name evidence="1" type="ORF">MSAN_02246200</name>
</gene>
<organism evidence="1 2">
    <name type="scientific">Mycena sanguinolenta</name>
    <dbReference type="NCBI Taxonomy" id="230812"/>
    <lineage>
        <taxon>Eukaryota</taxon>
        <taxon>Fungi</taxon>
        <taxon>Dikarya</taxon>
        <taxon>Basidiomycota</taxon>
        <taxon>Agaricomycotina</taxon>
        <taxon>Agaricomycetes</taxon>
        <taxon>Agaricomycetidae</taxon>
        <taxon>Agaricales</taxon>
        <taxon>Marasmiineae</taxon>
        <taxon>Mycenaceae</taxon>
        <taxon>Mycena</taxon>
    </lineage>
</organism>
<evidence type="ECO:0000313" key="2">
    <source>
        <dbReference type="Proteomes" id="UP000623467"/>
    </source>
</evidence>
<sequence length="257" mass="28700">MSSLPVELQREIFEIAMRSNQKDAALKLKLSLVAHHVHFWVDTVFYETVTILSDASGTKFVKLIDSKPSGFFGPVVKSLLMMSVRAPSCARILSTCPGIHSLAWWVREDPTPALSNIVSRLPLQRLVLAFKYLTFFIGVLPPPIWLSTLTHLETSVSFDADLEQLRLVPGLTHISLYAPQDRCPQIVVDNCPNLRILVIIAGRHAPAPVSEALVDPRIVVEPDSDEFVDDWEAAQFGLPNMWTRAEDVLTERLPAPE</sequence>
<evidence type="ECO:0000313" key="1">
    <source>
        <dbReference type="EMBL" id="KAF7337726.1"/>
    </source>
</evidence>
<reference evidence="1" key="1">
    <citation type="submission" date="2020-05" db="EMBL/GenBank/DDBJ databases">
        <title>Mycena genomes resolve the evolution of fungal bioluminescence.</title>
        <authorList>
            <person name="Tsai I.J."/>
        </authorList>
    </citation>
    <scope>NUCLEOTIDE SEQUENCE</scope>
    <source>
        <strain evidence="1">160909Yilan</strain>
    </source>
</reference>
<dbReference type="OrthoDB" id="3145912at2759"/>